<dbReference type="InterPro" id="IPR029041">
    <property type="entry name" value="FAD-linked_oxidoreductase-like"/>
</dbReference>
<evidence type="ECO:0000313" key="2">
    <source>
        <dbReference type="EMBL" id="SHH40882.1"/>
    </source>
</evidence>
<accession>A0A1M5SQT4</accession>
<organism evidence="2 3">
    <name type="scientific">Wenyingzhuangia marina</name>
    <dbReference type="NCBI Taxonomy" id="1195760"/>
    <lineage>
        <taxon>Bacteria</taxon>
        <taxon>Pseudomonadati</taxon>
        <taxon>Bacteroidota</taxon>
        <taxon>Flavobacteriia</taxon>
        <taxon>Flavobacteriales</taxon>
        <taxon>Flavobacteriaceae</taxon>
        <taxon>Wenyingzhuangia</taxon>
    </lineage>
</organism>
<sequence length="308" mass="35191">MNSQELKKKIENKEGGYLFYGLTPPKTSTDKDKIEGIAKRQMDRLEGLDIDGLILYDIQDESSRNNNPRPFPFMYTWAPDEYANTYLKDLKVPKIIYKSVGKFTEESLKQWLIDNEDKIDLTVFVGNPSKDQPANLSLQDAYRIKKESASTIKLGGVTIPERHFVKGDEHIRLTNKIANGCTFFVSQCVYNLDNAKDMLSDYYFYTQEKGIKPMPVIFTLTPIGSLKTLEFTKWLGIDIQKWLENELKVSPDILNASIGICKYIANDLIKFAQEKNMPIGFNIESVAIRKAEIDASIELVKTIKEMMA</sequence>
<dbReference type="Gene3D" id="3.20.20.220">
    <property type="match status" value="1"/>
</dbReference>
<dbReference type="Proteomes" id="UP000184109">
    <property type="component" value="Unassembled WGS sequence"/>
</dbReference>
<keyword evidence="1" id="KW-0560">Oxidoreductase</keyword>
<dbReference type="EMBL" id="FQXQ01000001">
    <property type="protein sequence ID" value="SHH40882.1"/>
    <property type="molecule type" value="Genomic_DNA"/>
</dbReference>
<proteinExistence type="predicted"/>
<evidence type="ECO:0000313" key="3">
    <source>
        <dbReference type="Proteomes" id="UP000184109"/>
    </source>
</evidence>
<protein>
    <submittedName>
        <fullName evidence="2">5,10-methylenetetrahydrofolate reductase</fullName>
    </submittedName>
</protein>
<reference evidence="3" key="1">
    <citation type="submission" date="2016-11" db="EMBL/GenBank/DDBJ databases">
        <authorList>
            <person name="Varghese N."/>
            <person name="Submissions S."/>
        </authorList>
    </citation>
    <scope>NUCLEOTIDE SEQUENCE [LARGE SCALE GENOMIC DNA]</scope>
    <source>
        <strain evidence="3">DSM 100572</strain>
    </source>
</reference>
<gene>
    <name evidence="2" type="ORF">SAMN05444281_0458</name>
</gene>
<keyword evidence="3" id="KW-1185">Reference proteome</keyword>
<dbReference type="OrthoDB" id="4367389at2"/>
<dbReference type="STRING" id="1195760.SAMN05444281_0458"/>
<evidence type="ECO:0000256" key="1">
    <source>
        <dbReference type="ARBA" id="ARBA00023002"/>
    </source>
</evidence>
<dbReference type="AlphaFoldDB" id="A0A1M5SQT4"/>
<dbReference type="GO" id="GO:0016491">
    <property type="term" value="F:oxidoreductase activity"/>
    <property type="evidence" value="ECO:0007669"/>
    <property type="project" value="UniProtKB-KW"/>
</dbReference>
<dbReference type="SUPFAM" id="SSF51730">
    <property type="entry name" value="FAD-linked oxidoreductase"/>
    <property type="match status" value="1"/>
</dbReference>
<name>A0A1M5SQT4_9FLAO</name>
<dbReference type="RefSeq" id="WP_073118058.1">
    <property type="nucleotide sequence ID" value="NZ_BMEN01000001.1"/>
</dbReference>